<comment type="caution">
    <text evidence="7">The sequence shown here is derived from an EMBL/GenBank/DDBJ whole genome shotgun (WGS) entry which is preliminary data.</text>
</comment>
<dbReference type="PANTHER" id="PTHR10534">
    <property type="entry name" value="PYRIDOXAL KINASE"/>
    <property type="match status" value="1"/>
</dbReference>
<dbReference type="InterPro" id="IPR029056">
    <property type="entry name" value="Ribokinase-like"/>
</dbReference>
<dbReference type="EMBL" id="LRPM01000022">
    <property type="protein sequence ID" value="KWZ78578.1"/>
    <property type="molecule type" value="Genomic_DNA"/>
</dbReference>
<accession>A0A133KGF4</accession>
<dbReference type="EC" id="2.7.1.35" evidence="1"/>
<dbReference type="PATRIC" id="fig|33036.3.peg.588"/>
<evidence type="ECO:0000313" key="7">
    <source>
        <dbReference type="EMBL" id="KWZ78578.1"/>
    </source>
</evidence>
<dbReference type="STRING" id="33036.HMPREF3200_00589"/>
<evidence type="ECO:0000259" key="6">
    <source>
        <dbReference type="Pfam" id="PF08543"/>
    </source>
</evidence>
<organism evidence="7 8">
    <name type="scientific">Anaerococcus tetradius</name>
    <dbReference type="NCBI Taxonomy" id="33036"/>
    <lineage>
        <taxon>Bacteria</taxon>
        <taxon>Bacillati</taxon>
        <taxon>Bacillota</taxon>
        <taxon>Tissierellia</taxon>
        <taxon>Tissierellales</taxon>
        <taxon>Peptoniphilaceae</taxon>
        <taxon>Anaerococcus</taxon>
    </lineage>
</organism>
<keyword evidence="2" id="KW-0808">Transferase</keyword>
<dbReference type="InterPro" id="IPR013749">
    <property type="entry name" value="PM/HMP-P_kinase-1"/>
</dbReference>
<proteinExistence type="predicted"/>
<evidence type="ECO:0000256" key="1">
    <source>
        <dbReference type="ARBA" id="ARBA00012104"/>
    </source>
</evidence>
<keyword evidence="5" id="KW-0067">ATP-binding</keyword>
<sequence length="250" mass="28783">MKNILIINDFVSLGKIAGKMMENILSYKGHNTFFLPTALIANNFSYGKNAILDCTTYLEDSLKNWDDLAFKFDLISIGYIHNTKQRDIIYDYIKNLSYETTVLFDPIMGDDGSLYPSIDETILNNYKSLLEIADIITPNSTEAKFLDLDYEKLKESGKKFIITSVKENDEYFVKGYDTYDYKVAFKKLPNRLTGTGDLFDGLFIAYYLEGFSIEEATRKTVTSISKIYKKVIEESKEDNINIEKYLDLID</sequence>
<evidence type="ECO:0000313" key="8">
    <source>
        <dbReference type="Proteomes" id="UP000070383"/>
    </source>
</evidence>
<dbReference type="Gene3D" id="3.40.1190.20">
    <property type="match status" value="1"/>
</dbReference>
<name>A0A133KGF4_9FIRM</name>
<keyword evidence="8" id="KW-1185">Reference proteome</keyword>
<dbReference type="AlphaFoldDB" id="A0A133KGF4"/>
<evidence type="ECO:0000256" key="3">
    <source>
        <dbReference type="ARBA" id="ARBA00022741"/>
    </source>
</evidence>
<dbReference type="RefSeq" id="WP_060929133.1">
    <property type="nucleotide sequence ID" value="NZ_CAMXZL010000013.1"/>
</dbReference>
<dbReference type="Proteomes" id="UP000070383">
    <property type="component" value="Unassembled WGS sequence"/>
</dbReference>
<dbReference type="GO" id="GO:0009443">
    <property type="term" value="P:pyridoxal 5'-phosphate salvage"/>
    <property type="evidence" value="ECO:0007669"/>
    <property type="project" value="InterPro"/>
</dbReference>
<keyword evidence="4" id="KW-0418">Kinase</keyword>
<dbReference type="PANTHER" id="PTHR10534:SF2">
    <property type="entry name" value="PYRIDOXAL KINASE"/>
    <property type="match status" value="1"/>
</dbReference>
<gene>
    <name evidence="7" type="ORF">HMPREF3200_00589</name>
</gene>
<evidence type="ECO:0000256" key="5">
    <source>
        <dbReference type="ARBA" id="ARBA00022840"/>
    </source>
</evidence>
<reference evidence="8" key="1">
    <citation type="submission" date="2016-01" db="EMBL/GenBank/DDBJ databases">
        <authorList>
            <person name="Mitreva M."/>
            <person name="Pepin K.H."/>
            <person name="Mihindukulasuriya K.A."/>
            <person name="Fulton R."/>
            <person name="Fronick C."/>
            <person name="O'Laughlin M."/>
            <person name="Miner T."/>
            <person name="Herter B."/>
            <person name="Rosa B.A."/>
            <person name="Cordes M."/>
            <person name="Tomlinson C."/>
            <person name="Wollam A."/>
            <person name="Palsikar V.B."/>
            <person name="Mardis E.R."/>
            <person name="Wilson R.K."/>
        </authorList>
    </citation>
    <scope>NUCLEOTIDE SEQUENCE [LARGE SCALE GENOMIC DNA]</scope>
    <source>
        <strain evidence="8">MJR8151</strain>
    </source>
</reference>
<dbReference type="GO" id="GO:0008478">
    <property type="term" value="F:pyridoxal kinase activity"/>
    <property type="evidence" value="ECO:0007669"/>
    <property type="project" value="UniProtKB-EC"/>
</dbReference>
<dbReference type="GO" id="GO:0005829">
    <property type="term" value="C:cytosol"/>
    <property type="evidence" value="ECO:0007669"/>
    <property type="project" value="TreeGrafter"/>
</dbReference>
<keyword evidence="3" id="KW-0547">Nucleotide-binding</keyword>
<evidence type="ECO:0000256" key="2">
    <source>
        <dbReference type="ARBA" id="ARBA00022679"/>
    </source>
</evidence>
<dbReference type="InterPro" id="IPR004625">
    <property type="entry name" value="PyrdxlKinase"/>
</dbReference>
<evidence type="ECO:0000256" key="4">
    <source>
        <dbReference type="ARBA" id="ARBA00022777"/>
    </source>
</evidence>
<protein>
    <recommendedName>
        <fullName evidence="1">pyridoxal kinase</fullName>
        <ecNumber evidence="1">2.7.1.35</ecNumber>
    </recommendedName>
</protein>
<feature type="domain" description="Pyridoxamine kinase/Phosphomethylpyrimidine kinase" evidence="6">
    <location>
        <begin position="70"/>
        <end position="220"/>
    </location>
</feature>
<dbReference type="SUPFAM" id="SSF53613">
    <property type="entry name" value="Ribokinase-like"/>
    <property type="match status" value="1"/>
</dbReference>
<dbReference type="OrthoDB" id="9800808at2"/>
<dbReference type="GO" id="GO:0005524">
    <property type="term" value="F:ATP binding"/>
    <property type="evidence" value="ECO:0007669"/>
    <property type="project" value="UniProtKB-KW"/>
</dbReference>
<dbReference type="Pfam" id="PF08543">
    <property type="entry name" value="Phos_pyr_kin"/>
    <property type="match status" value="1"/>
</dbReference>